<sequence length="78" mass="8414">MLAQDPNANVRGSIAQRLGFIAQSLHNANDCGTLLLPCLIELCKDDDVGVREAILNTVAICLPHFSKGKLTVELRLKG</sequence>
<proteinExistence type="predicted"/>
<keyword evidence="1" id="KW-0677">Repeat</keyword>
<evidence type="ECO:0000256" key="2">
    <source>
        <dbReference type="PROSITE-ProRule" id="PRU00103"/>
    </source>
</evidence>
<accession>A0A914S343</accession>
<dbReference type="WBParaSite" id="PEQ_0001300801-mRNA-1">
    <property type="protein sequence ID" value="PEQ_0001300801-mRNA-1"/>
    <property type="gene ID" value="PEQ_0001300801"/>
</dbReference>
<dbReference type="InterPro" id="IPR000357">
    <property type="entry name" value="HEAT"/>
</dbReference>
<dbReference type="SUPFAM" id="SSF48371">
    <property type="entry name" value="ARM repeat"/>
    <property type="match status" value="1"/>
</dbReference>
<evidence type="ECO:0000313" key="3">
    <source>
        <dbReference type="Proteomes" id="UP000887564"/>
    </source>
</evidence>
<dbReference type="InterPro" id="IPR011989">
    <property type="entry name" value="ARM-like"/>
</dbReference>
<dbReference type="AlphaFoldDB" id="A0A914S343"/>
<evidence type="ECO:0000256" key="1">
    <source>
        <dbReference type="ARBA" id="ARBA00022737"/>
    </source>
</evidence>
<dbReference type="Proteomes" id="UP000887564">
    <property type="component" value="Unplaced"/>
</dbReference>
<keyword evidence="3" id="KW-1185">Reference proteome</keyword>
<dbReference type="Gene3D" id="1.25.10.10">
    <property type="entry name" value="Leucine-rich Repeat Variant"/>
    <property type="match status" value="1"/>
</dbReference>
<evidence type="ECO:0000313" key="4">
    <source>
        <dbReference type="WBParaSite" id="PEQ_0001300801-mRNA-1"/>
    </source>
</evidence>
<reference evidence="4" key="1">
    <citation type="submission" date="2022-11" db="UniProtKB">
        <authorList>
            <consortium name="WormBaseParasite"/>
        </authorList>
    </citation>
    <scope>IDENTIFICATION</scope>
</reference>
<organism evidence="3 4">
    <name type="scientific">Parascaris equorum</name>
    <name type="common">Equine roundworm</name>
    <dbReference type="NCBI Taxonomy" id="6256"/>
    <lineage>
        <taxon>Eukaryota</taxon>
        <taxon>Metazoa</taxon>
        <taxon>Ecdysozoa</taxon>
        <taxon>Nematoda</taxon>
        <taxon>Chromadorea</taxon>
        <taxon>Rhabditida</taxon>
        <taxon>Spirurina</taxon>
        <taxon>Ascaridomorpha</taxon>
        <taxon>Ascaridoidea</taxon>
        <taxon>Ascarididae</taxon>
        <taxon>Parascaris</taxon>
    </lineage>
</organism>
<dbReference type="InterPro" id="IPR021133">
    <property type="entry name" value="HEAT_type_2"/>
</dbReference>
<name>A0A914S343_PAREQ</name>
<feature type="repeat" description="HEAT" evidence="2">
    <location>
        <begin position="35"/>
        <end position="73"/>
    </location>
</feature>
<dbReference type="Pfam" id="PF02985">
    <property type="entry name" value="HEAT"/>
    <property type="match status" value="1"/>
</dbReference>
<dbReference type="InterPro" id="IPR016024">
    <property type="entry name" value="ARM-type_fold"/>
</dbReference>
<dbReference type="PROSITE" id="PS50077">
    <property type="entry name" value="HEAT_REPEAT"/>
    <property type="match status" value="1"/>
</dbReference>
<protein>
    <submittedName>
        <fullName evidence="4">Condensin complex subunit 1 C-terminal domain-containing protein</fullName>
    </submittedName>
</protein>